<evidence type="ECO:0000259" key="5">
    <source>
        <dbReference type="PROSITE" id="PS50106"/>
    </source>
</evidence>
<dbReference type="InterPro" id="IPR001478">
    <property type="entry name" value="PDZ"/>
</dbReference>
<dbReference type="Pfam" id="PF13180">
    <property type="entry name" value="PDZ_2"/>
    <property type="match status" value="1"/>
</dbReference>
<evidence type="ECO:0000313" key="6">
    <source>
        <dbReference type="EMBL" id="MBD9698997.1"/>
    </source>
</evidence>
<dbReference type="InterPro" id="IPR001940">
    <property type="entry name" value="Peptidase_S1C"/>
</dbReference>
<dbReference type="SMART" id="SM00228">
    <property type="entry name" value="PDZ"/>
    <property type="match status" value="1"/>
</dbReference>
<dbReference type="Gene3D" id="2.30.42.10">
    <property type="match status" value="1"/>
</dbReference>
<feature type="compositionally biased region" description="Pro residues" evidence="4">
    <location>
        <begin position="1"/>
        <end position="16"/>
    </location>
</feature>
<dbReference type="Proteomes" id="UP000642107">
    <property type="component" value="Unassembled WGS sequence"/>
</dbReference>
<proteinExistence type="inferred from homology"/>
<dbReference type="InterPro" id="IPR043504">
    <property type="entry name" value="Peptidase_S1_PA_chymotrypsin"/>
</dbReference>
<gene>
    <name evidence="6" type="ORF">IGS67_05735</name>
</gene>
<dbReference type="InterPro" id="IPR009003">
    <property type="entry name" value="Peptidase_S1_PA"/>
</dbReference>
<dbReference type="InterPro" id="IPR036034">
    <property type="entry name" value="PDZ_sf"/>
</dbReference>
<dbReference type="Pfam" id="PF13365">
    <property type="entry name" value="Trypsin_2"/>
    <property type="match status" value="1"/>
</dbReference>
<dbReference type="SUPFAM" id="SSF50494">
    <property type="entry name" value="Trypsin-like serine proteases"/>
    <property type="match status" value="1"/>
</dbReference>
<keyword evidence="2" id="KW-0645">Protease</keyword>
<reference evidence="6 7" key="1">
    <citation type="submission" date="2020-09" db="EMBL/GenBank/DDBJ databases">
        <title>Flavimobilis rhizosphaerae sp. nov., isolated from rhizosphere soil of Spartina alterniflora.</title>
        <authorList>
            <person name="Hanqin C."/>
        </authorList>
    </citation>
    <scope>NUCLEOTIDE SEQUENCE [LARGE SCALE GENOMIC DNA]</scope>
    <source>
        <strain evidence="6 7">GY 10621</strain>
    </source>
</reference>
<dbReference type="PANTHER" id="PTHR43343">
    <property type="entry name" value="PEPTIDASE S12"/>
    <property type="match status" value="1"/>
</dbReference>
<feature type="compositionally biased region" description="Low complexity" evidence="4">
    <location>
        <begin position="91"/>
        <end position="100"/>
    </location>
</feature>
<feature type="compositionally biased region" description="Low complexity" evidence="4">
    <location>
        <begin position="17"/>
        <end position="65"/>
    </location>
</feature>
<protein>
    <submittedName>
        <fullName evidence="6">Trypsin-like peptidase domain-containing protein</fullName>
    </submittedName>
</protein>
<dbReference type="PROSITE" id="PS50106">
    <property type="entry name" value="PDZ"/>
    <property type="match status" value="1"/>
</dbReference>
<evidence type="ECO:0000256" key="3">
    <source>
        <dbReference type="ARBA" id="ARBA00022801"/>
    </source>
</evidence>
<accession>A0ABR9DRP5</accession>
<evidence type="ECO:0000256" key="2">
    <source>
        <dbReference type="ARBA" id="ARBA00022670"/>
    </source>
</evidence>
<evidence type="ECO:0000256" key="4">
    <source>
        <dbReference type="SAM" id="MobiDB-lite"/>
    </source>
</evidence>
<sequence>MSPGPVPPPPASPYAPPAAAGAAPSSPSVPYSQRPAAPAAAFASPDRSYGAPTSPYGAPASPSGAPSGGSHQGQGAHTGLPQPYGTPGSWGPAPGIVPGGRPRPPRRGLGAGTIVGVLVLGLLGGAVGAIGTDVLLDARADGRSGRAEVVEVPGAPSGGTTDRAPGSVAGVAAAVLPSVVSLEVRGQQGVATGSGFVYSVDGFVITNNHVVAGAAGTSPITVTFSDGTESEGTVVGRTEGYDLAVVKVDRTGLVPLTLGDSEVVVVGDPVIAIGAPLGLEGTVTTGIVSALNRPVTAGDQGATSWINALQTDAAINPGNSGGPLVNLAGEVVGVNSAIAQAPGSGQTAAGSIGLGFAIPANQVRRTAQQLIETGRATRPIIGALIDNRYEGEGVRVVRSEDVAAGEHPVSPGGPADKAGIKPGDIIVAIDGRPVTQEDELLVAIRALAPGDEIVLTIREDGADRDVSVVLDEAAAD</sequence>
<dbReference type="SUPFAM" id="SSF50156">
    <property type="entry name" value="PDZ domain-like"/>
    <property type="match status" value="1"/>
</dbReference>
<evidence type="ECO:0000256" key="1">
    <source>
        <dbReference type="ARBA" id="ARBA00010541"/>
    </source>
</evidence>
<keyword evidence="7" id="KW-1185">Reference proteome</keyword>
<dbReference type="EMBL" id="JACZDF010000002">
    <property type="protein sequence ID" value="MBD9698997.1"/>
    <property type="molecule type" value="Genomic_DNA"/>
</dbReference>
<comment type="caution">
    <text evidence="6">The sequence shown here is derived from an EMBL/GenBank/DDBJ whole genome shotgun (WGS) entry which is preliminary data.</text>
</comment>
<comment type="similarity">
    <text evidence="1">Belongs to the peptidase S1C family.</text>
</comment>
<dbReference type="Gene3D" id="2.40.10.10">
    <property type="entry name" value="Trypsin-like serine proteases"/>
    <property type="match status" value="2"/>
</dbReference>
<keyword evidence="3" id="KW-0378">Hydrolase</keyword>
<name>A0ABR9DRP5_9MICO</name>
<dbReference type="PRINTS" id="PR00834">
    <property type="entry name" value="PROTEASES2C"/>
</dbReference>
<feature type="region of interest" description="Disordered" evidence="4">
    <location>
        <begin position="1"/>
        <end position="108"/>
    </location>
</feature>
<dbReference type="InterPro" id="IPR051201">
    <property type="entry name" value="Chloro_Bact_Ser_Proteases"/>
</dbReference>
<dbReference type="PANTHER" id="PTHR43343:SF3">
    <property type="entry name" value="PROTEASE DO-LIKE 8, CHLOROPLASTIC"/>
    <property type="match status" value="1"/>
</dbReference>
<evidence type="ECO:0000313" key="7">
    <source>
        <dbReference type="Proteomes" id="UP000642107"/>
    </source>
</evidence>
<organism evidence="6 7">
    <name type="scientific">Flavimobilis rhizosphaerae</name>
    <dbReference type="NCBI Taxonomy" id="2775421"/>
    <lineage>
        <taxon>Bacteria</taxon>
        <taxon>Bacillati</taxon>
        <taxon>Actinomycetota</taxon>
        <taxon>Actinomycetes</taxon>
        <taxon>Micrococcales</taxon>
        <taxon>Jonesiaceae</taxon>
        <taxon>Flavimobilis</taxon>
    </lineage>
</organism>
<feature type="domain" description="PDZ" evidence="5">
    <location>
        <begin position="409"/>
        <end position="438"/>
    </location>
</feature>